<protein>
    <submittedName>
        <fullName evidence="1">Uncharacterized protein</fullName>
    </submittedName>
</protein>
<evidence type="ECO:0000313" key="1">
    <source>
        <dbReference type="EMBL" id="PCD22303.1"/>
    </source>
</evidence>
<sequence>MIARYPFDQKKLVQLQDQLFKANASLNSFVQNFNLNVNVGISEDLQIIKRNISANDTITHTMLRLIASQLDVIGPPIHHTNAGVATLSTRIQNQVRATGSDHTDLHEVDLEVPGRQPISGDCQEPFEKAVKGHLKPRYQQNSEAESRVRSSLATIKCTCANLTNDSGYHRTDQVYRFLGGLIFSKQGDMRGSHRPGCILFRNSPRKPSKTTLTYLGFRYMLSRILTVSLMQNYPTGAYSLSFELQPCDVVKSSPALALFDHPTGQNMLSKNFKKLGWQETTKRLIEEITTMYKSGHASPFDVDIHGNNIAHKCVQTWLYHLARNYCLSDDMKIEAIHVLLSFMFSIGVPVTASNFNNLTLLDLATNSAQHMWILPDLYRVIENHDPKFCHPEIAHSRLIRLWSFQQEEELLEQMNVWCNNIEVAEG</sequence>
<dbReference type="AlphaFoldDB" id="A0A2H3G9J9"/>
<dbReference type="EMBL" id="MABQ02000012">
    <property type="protein sequence ID" value="PCD22303.1"/>
    <property type="molecule type" value="Genomic_DNA"/>
</dbReference>
<reference evidence="1 2" key="2">
    <citation type="journal article" date="2017" name="Sci. Rep.">
        <title>A mobile pathogenicity chromosome in Fusarium oxysporum for infection of multiple cucurbit species.</title>
        <authorList>
            <person name="van Dam P."/>
            <person name="Fokkens L."/>
            <person name="Ayukawa Y."/>
            <person name="van der Gragt M."/>
            <person name="Ter Horst A."/>
            <person name="Brankovics B."/>
            <person name="Houterman P.M."/>
            <person name="Arie T."/>
            <person name="Rep M."/>
        </authorList>
    </citation>
    <scope>NUCLEOTIDE SEQUENCE [LARGE SCALE GENOMIC DNA]</scope>
    <source>
        <strain evidence="1 2">Forc016</strain>
    </source>
</reference>
<organism evidence="1 2">
    <name type="scientific">Fusarium oxysporum f. sp. radicis-cucumerinum</name>
    <dbReference type="NCBI Taxonomy" id="327505"/>
    <lineage>
        <taxon>Eukaryota</taxon>
        <taxon>Fungi</taxon>
        <taxon>Dikarya</taxon>
        <taxon>Ascomycota</taxon>
        <taxon>Pezizomycotina</taxon>
        <taxon>Sordariomycetes</taxon>
        <taxon>Hypocreomycetidae</taxon>
        <taxon>Hypocreales</taxon>
        <taxon>Nectriaceae</taxon>
        <taxon>Fusarium</taxon>
        <taxon>Fusarium oxysporum species complex</taxon>
    </lineage>
</organism>
<name>A0A2H3G9J9_FUSOX</name>
<proteinExistence type="predicted"/>
<accession>A0A2H3G9J9</accession>
<comment type="caution">
    <text evidence="1">The sequence shown here is derived from an EMBL/GenBank/DDBJ whole genome shotgun (WGS) entry which is preliminary data.</text>
</comment>
<dbReference type="Proteomes" id="UP000219602">
    <property type="component" value="Chromosome RC"/>
</dbReference>
<evidence type="ECO:0000313" key="2">
    <source>
        <dbReference type="Proteomes" id="UP000219602"/>
    </source>
</evidence>
<reference evidence="1 2" key="1">
    <citation type="journal article" date="2016" name="Environ. Microbiol.">
        <title>Effector profiles distinguish formae speciales of Fusarium oxysporum.</title>
        <authorList>
            <person name="van Dam P."/>
            <person name="Fokkens L."/>
            <person name="Schmidt S.M."/>
            <person name="Linmans J.H."/>
            <person name="Kistler H.C."/>
            <person name="Ma L.J."/>
            <person name="Rep M."/>
        </authorList>
    </citation>
    <scope>NUCLEOTIDE SEQUENCE [LARGE SCALE GENOMIC DNA]</scope>
    <source>
        <strain evidence="1 2">Forc016</strain>
    </source>
</reference>
<gene>
    <name evidence="1" type="ORF">AU210_016092</name>
</gene>